<feature type="transmembrane region" description="Helical" evidence="1">
    <location>
        <begin position="107"/>
        <end position="127"/>
    </location>
</feature>
<sequence>MLYDAAWQVRLDAGIVAVGAGAAVLTWPGATRLVVGVVCLLDPHLSVLLLIWWTGCGRLLGGVGRIVAARRTPGLRRRRRRTAAGTSSVAAGALLLAFPVVSVDVLTTAAGGWLIAVGCAEALHGVVRRYRLPAGSPDRTL</sequence>
<keyword evidence="1" id="KW-0472">Membrane</keyword>
<feature type="transmembrane region" description="Helical" evidence="1">
    <location>
        <begin position="7"/>
        <end position="27"/>
    </location>
</feature>
<feature type="transmembrane region" description="Helical" evidence="1">
    <location>
        <begin position="82"/>
        <end position="101"/>
    </location>
</feature>
<evidence type="ECO:0000256" key="1">
    <source>
        <dbReference type="SAM" id="Phobius"/>
    </source>
</evidence>
<dbReference type="InterPro" id="IPR005325">
    <property type="entry name" value="DUF308_memb"/>
</dbReference>
<comment type="caution">
    <text evidence="2">The sequence shown here is derived from an EMBL/GenBank/DDBJ whole genome shotgun (WGS) entry which is preliminary data.</text>
</comment>
<dbReference type="Pfam" id="PF03729">
    <property type="entry name" value="DUF308"/>
    <property type="match status" value="2"/>
</dbReference>
<name>A0A3M0I3D5_9ACTN</name>
<keyword evidence="1" id="KW-1133">Transmembrane helix</keyword>
<feature type="transmembrane region" description="Helical" evidence="1">
    <location>
        <begin position="33"/>
        <end position="61"/>
    </location>
</feature>
<keyword evidence="1" id="KW-0812">Transmembrane</keyword>
<gene>
    <name evidence="2" type="ORF">CTZ28_19785</name>
</gene>
<dbReference type="EMBL" id="PENI01000012">
    <property type="protein sequence ID" value="RMB84161.1"/>
    <property type="molecule type" value="Genomic_DNA"/>
</dbReference>
<dbReference type="Proteomes" id="UP000270471">
    <property type="component" value="Unassembled WGS sequence"/>
</dbReference>
<keyword evidence="3" id="KW-1185">Reference proteome</keyword>
<accession>A0A3M0I3D5</accession>
<evidence type="ECO:0000313" key="2">
    <source>
        <dbReference type="EMBL" id="RMB84161.1"/>
    </source>
</evidence>
<protein>
    <submittedName>
        <fullName evidence="2">Uncharacterized protein</fullName>
    </submittedName>
</protein>
<dbReference type="AlphaFoldDB" id="A0A3M0I3D5"/>
<proteinExistence type="predicted"/>
<dbReference type="RefSeq" id="WP_121891001.1">
    <property type="nucleotide sequence ID" value="NZ_PENI01000012.1"/>
</dbReference>
<evidence type="ECO:0000313" key="3">
    <source>
        <dbReference type="Proteomes" id="UP000270471"/>
    </source>
</evidence>
<reference evidence="2 3" key="1">
    <citation type="submission" date="2017-11" db="EMBL/GenBank/DDBJ databases">
        <title>Draft genome of actinobacteria isolated from guarana (Paullinia cupana (Mart.) Ducke.</title>
        <authorList>
            <person name="Siqueira K.A."/>
            <person name="Liotti R.G."/>
            <person name="Mendes T.A.O."/>
            <person name="Soares M.A."/>
        </authorList>
    </citation>
    <scope>NUCLEOTIDE SEQUENCE [LARGE SCALE GENOMIC DNA]</scope>
    <source>
        <strain evidence="2 3">193</strain>
    </source>
</reference>
<organism evidence="2 3">
    <name type="scientific">Streptomyces shenzhenensis</name>
    <dbReference type="NCBI Taxonomy" id="943815"/>
    <lineage>
        <taxon>Bacteria</taxon>
        <taxon>Bacillati</taxon>
        <taxon>Actinomycetota</taxon>
        <taxon>Actinomycetes</taxon>
        <taxon>Kitasatosporales</taxon>
        <taxon>Streptomycetaceae</taxon>
        <taxon>Streptomyces</taxon>
    </lineage>
</organism>